<protein>
    <submittedName>
        <fullName evidence="2">6188_t:CDS:1</fullName>
    </submittedName>
</protein>
<reference evidence="2" key="1">
    <citation type="submission" date="2021-06" db="EMBL/GenBank/DDBJ databases">
        <authorList>
            <person name="Kallberg Y."/>
            <person name="Tangrot J."/>
            <person name="Rosling A."/>
        </authorList>
    </citation>
    <scope>NUCLEOTIDE SEQUENCE</scope>
    <source>
        <strain evidence="2">BR232B</strain>
    </source>
</reference>
<dbReference type="EMBL" id="CAJVPI010001616">
    <property type="protein sequence ID" value="CAG8620767.1"/>
    <property type="molecule type" value="Genomic_DNA"/>
</dbReference>
<sequence length="86" mass="9585">MSKQKKQRKNQTNHKIEKAIKDLKDIYLAPIPIPSIDPTPQLMTHPDEGGYSSYEGGEGSEKETETESVGELGGLEIEYYSEMGLV</sequence>
<feature type="region of interest" description="Disordered" evidence="1">
    <location>
        <begin position="35"/>
        <end position="73"/>
    </location>
</feature>
<comment type="caution">
    <text evidence="2">The sequence shown here is derived from an EMBL/GenBank/DDBJ whole genome shotgun (WGS) entry which is preliminary data.</text>
</comment>
<evidence type="ECO:0000313" key="3">
    <source>
        <dbReference type="Proteomes" id="UP000789739"/>
    </source>
</evidence>
<gene>
    <name evidence="2" type="ORF">PBRASI_LOCUS8694</name>
</gene>
<evidence type="ECO:0000313" key="2">
    <source>
        <dbReference type="EMBL" id="CAG8620767.1"/>
    </source>
</evidence>
<dbReference type="Proteomes" id="UP000789739">
    <property type="component" value="Unassembled WGS sequence"/>
</dbReference>
<proteinExistence type="predicted"/>
<name>A0A9N9D377_9GLOM</name>
<organism evidence="2 3">
    <name type="scientific">Paraglomus brasilianum</name>
    <dbReference type="NCBI Taxonomy" id="144538"/>
    <lineage>
        <taxon>Eukaryota</taxon>
        <taxon>Fungi</taxon>
        <taxon>Fungi incertae sedis</taxon>
        <taxon>Mucoromycota</taxon>
        <taxon>Glomeromycotina</taxon>
        <taxon>Glomeromycetes</taxon>
        <taxon>Paraglomerales</taxon>
        <taxon>Paraglomeraceae</taxon>
        <taxon>Paraglomus</taxon>
    </lineage>
</organism>
<dbReference type="AlphaFoldDB" id="A0A9N9D377"/>
<evidence type="ECO:0000256" key="1">
    <source>
        <dbReference type="SAM" id="MobiDB-lite"/>
    </source>
</evidence>
<accession>A0A9N9D377</accession>
<keyword evidence="3" id="KW-1185">Reference proteome</keyword>